<evidence type="ECO:0000256" key="2">
    <source>
        <dbReference type="ARBA" id="ARBA00011870"/>
    </source>
</evidence>
<dbReference type="EC" id="1.2.4.1" evidence="3 10"/>
<evidence type="ECO:0000256" key="7">
    <source>
        <dbReference type="ARBA" id="ARBA00023317"/>
    </source>
</evidence>
<evidence type="ECO:0000256" key="8">
    <source>
        <dbReference type="ARBA" id="ARBA00025211"/>
    </source>
</evidence>
<dbReference type="InterPro" id="IPR050771">
    <property type="entry name" value="Alpha-ketoacid_DH_E1_comp"/>
</dbReference>
<evidence type="ECO:0000259" key="11">
    <source>
        <dbReference type="Pfam" id="PF00676"/>
    </source>
</evidence>
<evidence type="ECO:0000256" key="6">
    <source>
        <dbReference type="ARBA" id="ARBA00023052"/>
    </source>
</evidence>
<keyword evidence="7 10" id="KW-0670">Pyruvate</keyword>
<protein>
    <recommendedName>
        <fullName evidence="4 10">Pyruvate dehydrogenase E1 component subunit alpha</fullName>
        <ecNumber evidence="3 10">1.2.4.1</ecNumber>
    </recommendedName>
</protein>
<name>A0ABS1T9K4_9CLOT</name>
<evidence type="ECO:0000256" key="5">
    <source>
        <dbReference type="ARBA" id="ARBA00023002"/>
    </source>
</evidence>
<dbReference type="Proteomes" id="UP000632377">
    <property type="component" value="Unassembled WGS sequence"/>
</dbReference>
<dbReference type="EMBL" id="JAESWC010000002">
    <property type="protein sequence ID" value="MBL4936031.1"/>
    <property type="molecule type" value="Genomic_DNA"/>
</dbReference>
<evidence type="ECO:0000256" key="3">
    <source>
        <dbReference type="ARBA" id="ARBA00012281"/>
    </source>
</evidence>
<sequence length="361" mass="40430">MLPEKYNPLEGKMFRILDKNGNVLDESLVPEIDNEKLIGMYKTMLLTRCADNKALQLQRQGRMLTYAPNTGQEAAQVGSAAAIEEKDWLVPAFRDLGAWLTKGMSLEKVYLYWFGNEMGSNLPENVKMLPIAVPIATQFNHAVGIAMASNIKGEDEVTIAYIGDGGTSEGDFHEALNFAGVFNAPVVFIVQNNQYAISVSRNIQTKSKTIAQKAVAYGIPGIQVDGNDLLAMYAATKEAVDRARNGGGATLIEALTYRLGAHTTSDDPTRYREDSEVEEWKGKDPLKRLKKYLIDKGLWSEEKDIEQIEEYEKYALEVFKKVEASGNTEPLDIFKYHYAEMPKHLVEQYEEYKAYLEKGGN</sequence>
<evidence type="ECO:0000256" key="10">
    <source>
        <dbReference type="RuleBase" id="RU366007"/>
    </source>
</evidence>
<organism evidence="12 13">
    <name type="scientific">Clostridium rhizosphaerae</name>
    <dbReference type="NCBI Taxonomy" id="2803861"/>
    <lineage>
        <taxon>Bacteria</taxon>
        <taxon>Bacillati</taxon>
        <taxon>Bacillota</taxon>
        <taxon>Clostridia</taxon>
        <taxon>Eubacteriales</taxon>
        <taxon>Clostridiaceae</taxon>
        <taxon>Clostridium</taxon>
    </lineage>
</organism>
<feature type="domain" description="Dehydrogenase E1 component" evidence="11">
    <location>
        <begin position="41"/>
        <end position="329"/>
    </location>
</feature>
<evidence type="ECO:0000313" key="12">
    <source>
        <dbReference type="EMBL" id="MBL4936031.1"/>
    </source>
</evidence>
<comment type="cofactor">
    <cofactor evidence="1 10">
        <name>thiamine diphosphate</name>
        <dbReference type="ChEBI" id="CHEBI:58937"/>
    </cofactor>
</comment>
<dbReference type="SUPFAM" id="SSF52518">
    <property type="entry name" value="Thiamin diphosphate-binding fold (THDP-binding)"/>
    <property type="match status" value="1"/>
</dbReference>
<keyword evidence="13" id="KW-1185">Reference proteome</keyword>
<keyword evidence="5 10" id="KW-0560">Oxidoreductase</keyword>
<dbReference type="PANTHER" id="PTHR43380:SF1">
    <property type="entry name" value="2-OXOISOVALERATE DEHYDROGENASE SUBUNIT ALPHA, MITOCHONDRIAL"/>
    <property type="match status" value="1"/>
</dbReference>
<comment type="subunit">
    <text evidence="2 10">Heterodimer of an alpha and a beta chain.</text>
</comment>
<dbReference type="NCBIfam" id="TIGR03181">
    <property type="entry name" value="PDH_E1_alph_x"/>
    <property type="match status" value="1"/>
</dbReference>
<dbReference type="PANTHER" id="PTHR43380">
    <property type="entry name" value="2-OXOISOVALERATE DEHYDROGENASE SUBUNIT ALPHA, MITOCHONDRIAL"/>
    <property type="match status" value="1"/>
</dbReference>
<dbReference type="InterPro" id="IPR029061">
    <property type="entry name" value="THDP-binding"/>
</dbReference>
<dbReference type="InterPro" id="IPR001017">
    <property type="entry name" value="DH_E1"/>
</dbReference>
<reference evidence="12 13" key="1">
    <citation type="submission" date="2021-01" db="EMBL/GenBank/DDBJ databases">
        <title>Genome public.</title>
        <authorList>
            <person name="Liu C."/>
            <person name="Sun Q."/>
        </authorList>
    </citation>
    <scope>NUCLEOTIDE SEQUENCE [LARGE SCALE GENOMIC DNA]</scope>
    <source>
        <strain evidence="12 13">YIM B02515</strain>
    </source>
</reference>
<evidence type="ECO:0000256" key="9">
    <source>
        <dbReference type="ARBA" id="ARBA00051231"/>
    </source>
</evidence>
<evidence type="ECO:0000256" key="1">
    <source>
        <dbReference type="ARBA" id="ARBA00001964"/>
    </source>
</evidence>
<dbReference type="InterPro" id="IPR017596">
    <property type="entry name" value="PdhA/BkdA"/>
</dbReference>
<comment type="catalytic activity">
    <reaction evidence="9 10">
        <text>N(6)-[(R)-lipoyl]-L-lysyl-[protein] + pyruvate + H(+) = N(6)-[(R)-S(8)-acetyldihydrolipoyl]-L-lysyl-[protein] + CO2</text>
        <dbReference type="Rhea" id="RHEA:19189"/>
        <dbReference type="Rhea" id="RHEA-COMP:10474"/>
        <dbReference type="Rhea" id="RHEA-COMP:10478"/>
        <dbReference type="ChEBI" id="CHEBI:15361"/>
        <dbReference type="ChEBI" id="CHEBI:15378"/>
        <dbReference type="ChEBI" id="CHEBI:16526"/>
        <dbReference type="ChEBI" id="CHEBI:83099"/>
        <dbReference type="ChEBI" id="CHEBI:83111"/>
        <dbReference type="EC" id="1.2.4.1"/>
    </reaction>
</comment>
<evidence type="ECO:0000256" key="4">
    <source>
        <dbReference type="ARBA" id="ARBA00014159"/>
    </source>
</evidence>
<keyword evidence="6 10" id="KW-0786">Thiamine pyrophosphate</keyword>
<accession>A0ABS1T9K4</accession>
<comment type="function">
    <text evidence="8 10">The pyruvate dehydrogenase complex catalyzes the overall conversion of pyruvate to acetyl-CoA and CO(2). It contains multiple copies of three enzymatic components: pyruvate dehydrogenase (E1), dihydrolipoamide acetyltransferase (E2) and lipoamide dehydrogenase (E3).</text>
</comment>
<dbReference type="Gene3D" id="3.40.50.970">
    <property type="match status" value="1"/>
</dbReference>
<dbReference type="RefSeq" id="WP_202748610.1">
    <property type="nucleotide sequence ID" value="NZ_JAESWC010000002.1"/>
</dbReference>
<gene>
    <name evidence="12" type="primary">pdhA</name>
    <name evidence="12" type="ORF">JK636_09680</name>
</gene>
<dbReference type="CDD" id="cd02000">
    <property type="entry name" value="TPP_E1_PDC_ADC_BCADC"/>
    <property type="match status" value="1"/>
</dbReference>
<dbReference type="Pfam" id="PF00676">
    <property type="entry name" value="E1_dh"/>
    <property type="match status" value="1"/>
</dbReference>
<evidence type="ECO:0000313" key="13">
    <source>
        <dbReference type="Proteomes" id="UP000632377"/>
    </source>
</evidence>
<proteinExistence type="predicted"/>
<comment type="caution">
    <text evidence="12">The sequence shown here is derived from an EMBL/GenBank/DDBJ whole genome shotgun (WGS) entry which is preliminary data.</text>
</comment>